<dbReference type="Pfam" id="PF02310">
    <property type="entry name" value="B12-binding"/>
    <property type="match status" value="1"/>
</dbReference>
<proteinExistence type="inferred from homology"/>
<dbReference type="EMBL" id="CP017634">
    <property type="protein sequence ID" value="ATW24770.1"/>
    <property type="molecule type" value="Genomic_DNA"/>
</dbReference>
<dbReference type="InterPro" id="IPR003759">
    <property type="entry name" value="Cbl-bd_cap"/>
</dbReference>
<dbReference type="SMART" id="SM01018">
    <property type="entry name" value="B12-binding_2"/>
    <property type="match status" value="1"/>
</dbReference>
<dbReference type="OrthoDB" id="9803687at2"/>
<dbReference type="Pfam" id="PF02607">
    <property type="entry name" value="B12-binding_2"/>
    <property type="match status" value="1"/>
</dbReference>
<evidence type="ECO:0000313" key="7">
    <source>
        <dbReference type="Proteomes" id="UP000323521"/>
    </source>
</evidence>
<evidence type="ECO:0000313" key="6">
    <source>
        <dbReference type="EMBL" id="ATW24770.1"/>
    </source>
</evidence>
<dbReference type="PANTHER" id="PTHR45833">
    <property type="entry name" value="METHIONINE SYNTHASE"/>
    <property type="match status" value="1"/>
</dbReference>
<protein>
    <recommendedName>
        <fullName evidence="8">Cobalamin-binding protein</fullName>
    </recommendedName>
</protein>
<keyword evidence="7" id="KW-1185">Reference proteome</keyword>
<evidence type="ECO:0000259" key="5">
    <source>
        <dbReference type="PROSITE" id="PS51337"/>
    </source>
</evidence>
<name>A0A3G1KQQ0_FORW1</name>
<keyword evidence="3" id="KW-0170">Cobalt</keyword>
<dbReference type="SUPFAM" id="SSF52242">
    <property type="entry name" value="Cobalamin (vitamin B12)-binding domain"/>
    <property type="match status" value="1"/>
</dbReference>
<sequence length="210" mass="23046">MDEITKLLVELKEKELVQYVQDSLDNHGDPMEIINSCQTGMEIIGEKFRDQVYFLPELLIAADLFKKVMLVVTPKLEGRKSQKIGKIVLGTVKGDLHDIGKNIFKTIAEANGFEVIDLGVDVPAERFLETLKNEGAQILAMSGLLTTIFGSMKSTVENVVEEGLRAKVKVIIGGAPIDENVMKLVGADAFSRNASEGVDLCKKLLAQLKD</sequence>
<dbReference type="AlphaFoldDB" id="A0A3G1KQQ0"/>
<evidence type="ECO:0000259" key="4">
    <source>
        <dbReference type="PROSITE" id="PS51332"/>
    </source>
</evidence>
<dbReference type="GO" id="GO:0031419">
    <property type="term" value="F:cobalamin binding"/>
    <property type="evidence" value="ECO:0007669"/>
    <property type="project" value="InterPro"/>
</dbReference>
<dbReference type="GO" id="GO:0046653">
    <property type="term" value="P:tetrahydrofolate metabolic process"/>
    <property type="evidence" value="ECO:0007669"/>
    <property type="project" value="TreeGrafter"/>
</dbReference>
<keyword evidence="2" id="KW-0479">Metal-binding</keyword>
<organism evidence="6 7">
    <name type="scientific">Formimonas warabiya</name>
    <dbReference type="NCBI Taxonomy" id="1761012"/>
    <lineage>
        <taxon>Bacteria</taxon>
        <taxon>Bacillati</taxon>
        <taxon>Bacillota</taxon>
        <taxon>Clostridia</taxon>
        <taxon>Eubacteriales</taxon>
        <taxon>Peptococcaceae</taxon>
        <taxon>Candidatus Formimonas</taxon>
    </lineage>
</organism>
<dbReference type="SUPFAM" id="SSF47644">
    <property type="entry name" value="Methionine synthase domain"/>
    <property type="match status" value="1"/>
</dbReference>
<dbReference type="PANTHER" id="PTHR45833:SF1">
    <property type="entry name" value="METHIONINE SYNTHASE"/>
    <property type="match status" value="1"/>
</dbReference>
<feature type="domain" description="B12-binding" evidence="4">
    <location>
        <begin position="84"/>
        <end position="210"/>
    </location>
</feature>
<feature type="domain" description="B12-binding N-terminal" evidence="5">
    <location>
        <begin position="1"/>
        <end position="84"/>
    </location>
</feature>
<dbReference type="InterPro" id="IPR036724">
    <property type="entry name" value="Cobalamin-bd_sf"/>
</dbReference>
<dbReference type="KEGG" id="fwa:DCMF_08295"/>
<evidence type="ECO:0000256" key="2">
    <source>
        <dbReference type="ARBA" id="ARBA00022723"/>
    </source>
</evidence>
<dbReference type="FunFam" id="3.40.50.280:FF:000003">
    <property type="entry name" value="Dimethylamine methyltransferase corrinoid protein"/>
    <property type="match status" value="1"/>
</dbReference>
<dbReference type="GO" id="GO:0046872">
    <property type="term" value="F:metal ion binding"/>
    <property type="evidence" value="ECO:0007669"/>
    <property type="project" value="UniProtKB-KW"/>
</dbReference>
<dbReference type="PROSITE" id="PS51332">
    <property type="entry name" value="B12_BINDING"/>
    <property type="match status" value="1"/>
</dbReference>
<evidence type="ECO:0000256" key="3">
    <source>
        <dbReference type="ARBA" id="ARBA00023285"/>
    </source>
</evidence>
<dbReference type="InterPro" id="IPR036594">
    <property type="entry name" value="Meth_synthase_dom"/>
</dbReference>
<dbReference type="InterPro" id="IPR050554">
    <property type="entry name" value="Met_Synthase/Corrinoid"/>
</dbReference>
<dbReference type="Gene3D" id="3.40.50.280">
    <property type="entry name" value="Cobalamin-binding domain"/>
    <property type="match status" value="1"/>
</dbReference>
<evidence type="ECO:0000256" key="1">
    <source>
        <dbReference type="ARBA" id="ARBA00010854"/>
    </source>
</evidence>
<gene>
    <name evidence="6" type="ORF">DCMF_08295</name>
</gene>
<dbReference type="PROSITE" id="PS51337">
    <property type="entry name" value="B12_BINDING_NTER"/>
    <property type="match status" value="1"/>
</dbReference>
<dbReference type="GO" id="GO:0005829">
    <property type="term" value="C:cytosol"/>
    <property type="evidence" value="ECO:0007669"/>
    <property type="project" value="TreeGrafter"/>
</dbReference>
<comment type="similarity">
    <text evidence="1">Belongs to the methylamine corrinoid protein family.</text>
</comment>
<dbReference type="RefSeq" id="WP_148133998.1">
    <property type="nucleotide sequence ID" value="NZ_CP017634.1"/>
</dbReference>
<accession>A0A3G1KQQ0</accession>
<evidence type="ECO:0008006" key="8">
    <source>
        <dbReference type="Google" id="ProtNLM"/>
    </source>
</evidence>
<reference evidence="6 7" key="1">
    <citation type="submission" date="2016-10" db="EMBL/GenBank/DDBJ databases">
        <title>Complete Genome Sequence of Peptococcaceae strain DCMF.</title>
        <authorList>
            <person name="Edwards R.J."/>
            <person name="Holland S.I."/>
            <person name="Deshpande N.P."/>
            <person name="Wong Y.K."/>
            <person name="Ertan H."/>
            <person name="Manefield M."/>
            <person name="Russell T.L."/>
            <person name="Lee M.J."/>
        </authorList>
    </citation>
    <scope>NUCLEOTIDE SEQUENCE [LARGE SCALE GENOMIC DNA]</scope>
    <source>
        <strain evidence="6 7">DCMF</strain>
    </source>
</reference>
<dbReference type="Proteomes" id="UP000323521">
    <property type="component" value="Chromosome"/>
</dbReference>
<dbReference type="InterPro" id="IPR006158">
    <property type="entry name" value="Cobalamin-bd"/>
</dbReference>
<dbReference type="GO" id="GO:0008705">
    <property type="term" value="F:methionine synthase activity"/>
    <property type="evidence" value="ECO:0007669"/>
    <property type="project" value="TreeGrafter"/>
</dbReference>
<dbReference type="Gene3D" id="1.10.1240.10">
    <property type="entry name" value="Methionine synthase domain"/>
    <property type="match status" value="1"/>
</dbReference>
<dbReference type="GO" id="GO:0050667">
    <property type="term" value="P:homocysteine metabolic process"/>
    <property type="evidence" value="ECO:0007669"/>
    <property type="project" value="TreeGrafter"/>
</dbReference>